<dbReference type="GO" id="GO:0005667">
    <property type="term" value="C:transcription regulator complex"/>
    <property type="evidence" value="ECO:0007669"/>
    <property type="project" value="TreeGrafter"/>
</dbReference>
<dbReference type="OrthoDB" id="6703957at2759"/>
<keyword evidence="3" id="KW-1185">Reference proteome</keyword>
<feature type="domain" description="MADF" evidence="2">
    <location>
        <begin position="7"/>
        <end position="96"/>
    </location>
</feature>
<organism evidence="3 4">
    <name type="scientific">Sitophilus oryzae</name>
    <name type="common">Rice weevil</name>
    <name type="synonym">Curculio oryzae</name>
    <dbReference type="NCBI Taxonomy" id="7048"/>
    <lineage>
        <taxon>Eukaryota</taxon>
        <taxon>Metazoa</taxon>
        <taxon>Ecdysozoa</taxon>
        <taxon>Arthropoda</taxon>
        <taxon>Hexapoda</taxon>
        <taxon>Insecta</taxon>
        <taxon>Pterygota</taxon>
        <taxon>Neoptera</taxon>
        <taxon>Endopterygota</taxon>
        <taxon>Coleoptera</taxon>
        <taxon>Polyphaga</taxon>
        <taxon>Cucujiformia</taxon>
        <taxon>Curculionidae</taxon>
        <taxon>Dryophthorinae</taxon>
        <taxon>Sitophilus</taxon>
    </lineage>
</organism>
<dbReference type="InParanoid" id="A0A6J2YHD5"/>
<feature type="region of interest" description="Disordered" evidence="1">
    <location>
        <begin position="130"/>
        <end position="164"/>
    </location>
</feature>
<dbReference type="PROSITE" id="PS51029">
    <property type="entry name" value="MADF"/>
    <property type="match status" value="1"/>
</dbReference>
<protein>
    <submittedName>
        <fullName evidence="4">Uncharacterized protein LOC115887413</fullName>
    </submittedName>
</protein>
<evidence type="ECO:0000259" key="2">
    <source>
        <dbReference type="PROSITE" id="PS51029"/>
    </source>
</evidence>
<proteinExistence type="predicted"/>
<evidence type="ECO:0000313" key="4">
    <source>
        <dbReference type="RefSeq" id="XP_030762686.1"/>
    </source>
</evidence>
<accession>A0A6J2YHD5</accession>
<dbReference type="GeneID" id="115887413"/>
<name>A0A6J2YHD5_SITOR</name>
<dbReference type="InterPro" id="IPR039353">
    <property type="entry name" value="TF_Adf1"/>
</dbReference>
<dbReference type="FunCoup" id="A0A6J2YHD5">
    <property type="interactions" value="86"/>
</dbReference>
<gene>
    <name evidence="4" type="primary">LOC115887413</name>
</gene>
<dbReference type="PANTHER" id="PTHR12243:SF67">
    <property type="entry name" value="COREPRESSOR OF PANGOLIN, ISOFORM A-RELATED"/>
    <property type="match status" value="1"/>
</dbReference>
<dbReference type="AlphaFoldDB" id="A0A6J2YHD5"/>
<evidence type="ECO:0000256" key="1">
    <source>
        <dbReference type="SAM" id="MobiDB-lite"/>
    </source>
</evidence>
<dbReference type="SMART" id="SM00595">
    <property type="entry name" value="MADF"/>
    <property type="match status" value="1"/>
</dbReference>
<dbReference type="Proteomes" id="UP000504635">
    <property type="component" value="Unplaced"/>
</dbReference>
<dbReference type="GO" id="GO:0006357">
    <property type="term" value="P:regulation of transcription by RNA polymerase II"/>
    <property type="evidence" value="ECO:0007669"/>
    <property type="project" value="TreeGrafter"/>
</dbReference>
<dbReference type="InterPro" id="IPR006578">
    <property type="entry name" value="MADF-dom"/>
</dbReference>
<dbReference type="KEGG" id="soy:115887413"/>
<evidence type="ECO:0000313" key="3">
    <source>
        <dbReference type="Proteomes" id="UP000504635"/>
    </source>
</evidence>
<dbReference type="PANTHER" id="PTHR12243">
    <property type="entry name" value="MADF DOMAIN TRANSCRIPTION FACTOR"/>
    <property type="match status" value="1"/>
</dbReference>
<dbReference type="RefSeq" id="XP_030762686.1">
    <property type="nucleotide sequence ID" value="XM_030906826.1"/>
</dbReference>
<feature type="compositionally biased region" description="Low complexity" evidence="1">
    <location>
        <begin position="131"/>
        <end position="146"/>
    </location>
</feature>
<reference evidence="4" key="1">
    <citation type="submission" date="2025-08" db="UniProtKB">
        <authorList>
            <consortium name="RefSeq"/>
        </authorList>
    </citation>
    <scope>IDENTIFICATION</scope>
    <source>
        <tissue evidence="4">Gonads</tissue>
    </source>
</reference>
<sequence>MGFDDAALIELVEAHPCLYDKENILFKNKQFVENTWDKIATILNTPADLCIQRWVNLRHRYTKEKRIAKTIPSGSSAAGKIWEYYTNMSFLDNFIVQRNTSGNIKKCHIEEAGPSSISGDLEDYIDPACYSQQSRPSTSTSESTPSDNDFEEGPVELSAGGSQLSSVSTKSCVQIPMTRKRQKSSSEDIYVAFKNSCEAIHNHLEAHNEDMIFGQGIGATLSKVKNPVKSLK</sequence>
<dbReference type="Pfam" id="PF10545">
    <property type="entry name" value="MADF_DNA_bdg"/>
    <property type="match status" value="1"/>
</dbReference>
<dbReference type="GO" id="GO:0005634">
    <property type="term" value="C:nucleus"/>
    <property type="evidence" value="ECO:0007669"/>
    <property type="project" value="TreeGrafter"/>
</dbReference>